<dbReference type="PANTHER" id="PTHR24221">
    <property type="entry name" value="ATP-BINDING CASSETTE SUB-FAMILY B"/>
    <property type="match status" value="1"/>
</dbReference>
<feature type="transmembrane region" description="Helical" evidence="7">
    <location>
        <begin position="47"/>
        <end position="67"/>
    </location>
</feature>
<dbReference type="InterPro" id="IPR011527">
    <property type="entry name" value="ABC1_TM_dom"/>
</dbReference>
<comment type="subcellular location">
    <subcellularLocation>
        <location evidence="1">Cell membrane</location>
        <topology evidence="1">Multi-pass membrane protein</topology>
    </subcellularLocation>
</comment>
<keyword evidence="5 7" id="KW-1133">Transmembrane helix</keyword>
<dbReference type="KEGG" id="lol:LACOL_1470"/>
<sequence>MIKKLWKLGHAERWRSMVLVFCQWTSAMLVVTILWLAANYISTNRWSLGLLMTVVVQIIVMLAYGIWGVNRLSDRWATAASEELQQRFIGYYLNDQSVDQAQTMQIIHQDLGTIKGLAVFYDTIIPTILQLILTGLVMTITILFVHPITVLIPWLSIVAIVILMGMLQGMGHKKNNSYIKSFNQMGQRFLDDFKGMNTLIMYHRQHLYAKKFASDSENYRQKTMGILIYQLQTLTIMDFCLYGALGWFVLAQGFAVKAGTMEMPAAVLISAIVCVWLIDFRKFGYFIHIFISLLPKINRLFKLIDSDESKEQFKNNQSVNLKLQRIELQGSISFGDHEILNNSSLTLTKGQLIGLTGPSGSGKSTIAKLLMKQLEMPTSNILVNGVPLSKITREQWWQSIGYLGPEMVLFEGTIEANLLLGMKSEMDWRQTLKQLNLCNFVYQLPDQFQTMVGENGSLISPGQKQQLAVARAILADKQAYVFDEITSNIDGENAKTILAAIHQLANDKIVLLITHRLEDIKHLQQVYLLDQQTLVAGSSEELSAQVPAFKRLIDEQTRLISEVNA</sequence>
<name>A0A0R1RN63_9LACO</name>
<evidence type="ECO:0000313" key="11">
    <source>
        <dbReference type="Proteomes" id="UP000051697"/>
    </source>
</evidence>
<dbReference type="InterPro" id="IPR027417">
    <property type="entry name" value="P-loop_NTPase"/>
</dbReference>
<dbReference type="Gene3D" id="1.20.1560.10">
    <property type="entry name" value="ABC transporter type 1, transmembrane domain"/>
    <property type="match status" value="1"/>
</dbReference>
<proteinExistence type="predicted"/>
<dbReference type="STRING" id="1423778.FC70_GL000224"/>
<dbReference type="InterPro" id="IPR039421">
    <property type="entry name" value="Type_1_exporter"/>
</dbReference>
<dbReference type="InterPro" id="IPR003593">
    <property type="entry name" value="AAA+_ATPase"/>
</dbReference>
<comment type="caution">
    <text evidence="10">The sequence shown here is derived from an EMBL/GenBank/DDBJ whole genome shotgun (WGS) entry which is preliminary data.</text>
</comment>
<dbReference type="InterPro" id="IPR036640">
    <property type="entry name" value="ABC1_TM_sf"/>
</dbReference>
<feature type="transmembrane region" description="Helical" evidence="7">
    <location>
        <begin position="151"/>
        <end position="170"/>
    </location>
</feature>
<dbReference type="RefSeq" id="WP_057889182.1">
    <property type="nucleotide sequence ID" value="NZ_AZFE01000003.1"/>
</dbReference>
<dbReference type="PATRIC" id="fig|1423778.4.peg.242"/>
<evidence type="ECO:0000256" key="6">
    <source>
        <dbReference type="ARBA" id="ARBA00023136"/>
    </source>
</evidence>
<dbReference type="OrthoDB" id="9806127at2"/>
<keyword evidence="6 7" id="KW-0472">Membrane</keyword>
<dbReference type="Proteomes" id="UP000051697">
    <property type="component" value="Unassembled WGS sequence"/>
</dbReference>
<feature type="transmembrane region" description="Helical" evidence="7">
    <location>
        <begin position="263"/>
        <end position="280"/>
    </location>
</feature>
<dbReference type="GO" id="GO:0140359">
    <property type="term" value="F:ABC-type transporter activity"/>
    <property type="evidence" value="ECO:0007669"/>
    <property type="project" value="InterPro"/>
</dbReference>
<dbReference type="PROSITE" id="PS50893">
    <property type="entry name" value="ABC_TRANSPORTER_2"/>
    <property type="match status" value="1"/>
</dbReference>
<evidence type="ECO:0000313" key="10">
    <source>
        <dbReference type="EMBL" id="KRL57753.1"/>
    </source>
</evidence>
<dbReference type="GO" id="GO:0005886">
    <property type="term" value="C:plasma membrane"/>
    <property type="evidence" value="ECO:0007669"/>
    <property type="project" value="UniProtKB-SubCell"/>
</dbReference>
<feature type="domain" description="ABC transporter" evidence="8">
    <location>
        <begin position="321"/>
        <end position="556"/>
    </location>
</feature>
<feature type="transmembrane region" description="Helical" evidence="7">
    <location>
        <begin position="226"/>
        <end position="251"/>
    </location>
</feature>
<dbReference type="InterPro" id="IPR003439">
    <property type="entry name" value="ABC_transporter-like_ATP-bd"/>
</dbReference>
<evidence type="ECO:0000256" key="7">
    <source>
        <dbReference type="SAM" id="Phobius"/>
    </source>
</evidence>
<dbReference type="CDD" id="cd03228">
    <property type="entry name" value="ABCC_MRP_Like"/>
    <property type="match status" value="1"/>
</dbReference>
<dbReference type="AlphaFoldDB" id="A0A0R1RN63"/>
<protein>
    <submittedName>
        <fullName evidence="10">Cytochrome bd biosynthesis ABC-type transporter, ATPase and permease component</fullName>
    </submittedName>
</protein>
<accession>A0A0R1RN63</accession>
<dbReference type="Gene3D" id="3.40.50.300">
    <property type="entry name" value="P-loop containing nucleotide triphosphate hydrolases"/>
    <property type="match status" value="1"/>
</dbReference>
<evidence type="ECO:0000256" key="3">
    <source>
        <dbReference type="ARBA" id="ARBA00022741"/>
    </source>
</evidence>
<dbReference type="GO" id="GO:0016887">
    <property type="term" value="F:ATP hydrolysis activity"/>
    <property type="evidence" value="ECO:0007669"/>
    <property type="project" value="InterPro"/>
</dbReference>
<dbReference type="SUPFAM" id="SSF52540">
    <property type="entry name" value="P-loop containing nucleoside triphosphate hydrolases"/>
    <property type="match status" value="1"/>
</dbReference>
<evidence type="ECO:0000259" key="9">
    <source>
        <dbReference type="PROSITE" id="PS50929"/>
    </source>
</evidence>
<dbReference type="SMART" id="SM00382">
    <property type="entry name" value="AAA"/>
    <property type="match status" value="1"/>
</dbReference>
<organism evidence="10 11">
    <name type="scientific">Paucilactobacillus oligofermentans DSM 15707 = LMG 22743</name>
    <dbReference type="NCBI Taxonomy" id="1423778"/>
    <lineage>
        <taxon>Bacteria</taxon>
        <taxon>Bacillati</taxon>
        <taxon>Bacillota</taxon>
        <taxon>Bacilli</taxon>
        <taxon>Lactobacillales</taxon>
        <taxon>Lactobacillaceae</taxon>
        <taxon>Paucilactobacillus</taxon>
    </lineage>
</organism>
<dbReference type="SUPFAM" id="SSF90123">
    <property type="entry name" value="ABC transporter transmembrane region"/>
    <property type="match status" value="1"/>
</dbReference>
<dbReference type="Pfam" id="PF00005">
    <property type="entry name" value="ABC_tran"/>
    <property type="match status" value="1"/>
</dbReference>
<dbReference type="EMBL" id="AZFE01000003">
    <property type="protein sequence ID" value="KRL57753.1"/>
    <property type="molecule type" value="Genomic_DNA"/>
</dbReference>
<feature type="transmembrane region" description="Helical" evidence="7">
    <location>
        <begin position="124"/>
        <end position="145"/>
    </location>
</feature>
<keyword evidence="4" id="KW-0067">ATP-binding</keyword>
<evidence type="ECO:0000256" key="4">
    <source>
        <dbReference type="ARBA" id="ARBA00022840"/>
    </source>
</evidence>
<dbReference type="PANTHER" id="PTHR24221:SF654">
    <property type="entry name" value="ATP-BINDING CASSETTE SUB-FAMILY B MEMBER 6"/>
    <property type="match status" value="1"/>
</dbReference>
<keyword evidence="2 7" id="KW-0812">Transmembrane</keyword>
<evidence type="ECO:0000256" key="1">
    <source>
        <dbReference type="ARBA" id="ARBA00004651"/>
    </source>
</evidence>
<evidence type="ECO:0000256" key="2">
    <source>
        <dbReference type="ARBA" id="ARBA00022692"/>
    </source>
</evidence>
<gene>
    <name evidence="10" type="ORF">FC70_GL000224</name>
</gene>
<keyword evidence="3" id="KW-0547">Nucleotide-binding</keyword>
<dbReference type="PROSITE" id="PS50929">
    <property type="entry name" value="ABC_TM1F"/>
    <property type="match status" value="1"/>
</dbReference>
<feature type="transmembrane region" description="Helical" evidence="7">
    <location>
        <begin position="21"/>
        <end position="41"/>
    </location>
</feature>
<evidence type="ECO:0000256" key="5">
    <source>
        <dbReference type="ARBA" id="ARBA00022989"/>
    </source>
</evidence>
<dbReference type="GO" id="GO:0005524">
    <property type="term" value="F:ATP binding"/>
    <property type="evidence" value="ECO:0007669"/>
    <property type="project" value="UniProtKB-KW"/>
</dbReference>
<keyword evidence="11" id="KW-1185">Reference proteome</keyword>
<feature type="domain" description="ABC transmembrane type-1" evidence="9">
    <location>
        <begin position="120"/>
        <end position="278"/>
    </location>
</feature>
<evidence type="ECO:0000259" key="8">
    <source>
        <dbReference type="PROSITE" id="PS50893"/>
    </source>
</evidence>
<reference evidence="10 11" key="1">
    <citation type="journal article" date="2015" name="Genome Announc.">
        <title>Expanding the biotechnology potential of lactobacilli through comparative genomics of 213 strains and associated genera.</title>
        <authorList>
            <person name="Sun Z."/>
            <person name="Harris H.M."/>
            <person name="McCann A."/>
            <person name="Guo C."/>
            <person name="Argimon S."/>
            <person name="Zhang W."/>
            <person name="Yang X."/>
            <person name="Jeffery I.B."/>
            <person name="Cooney J.C."/>
            <person name="Kagawa T.F."/>
            <person name="Liu W."/>
            <person name="Song Y."/>
            <person name="Salvetti E."/>
            <person name="Wrobel A."/>
            <person name="Rasinkangas P."/>
            <person name="Parkhill J."/>
            <person name="Rea M.C."/>
            <person name="O'Sullivan O."/>
            <person name="Ritari J."/>
            <person name="Douillard F.P."/>
            <person name="Paul Ross R."/>
            <person name="Yang R."/>
            <person name="Briner A.E."/>
            <person name="Felis G.E."/>
            <person name="de Vos W.M."/>
            <person name="Barrangou R."/>
            <person name="Klaenhammer T.R."/>
            <person name="Caufield P.W."/>
            <person name="Cui Y."/>
            <person name="Zhang H."/>
            <person name="O'Toole P.W."/>
        </authorList>
    </citation>
    <scope>NUCLEOTIDE SEQUENCE [LARGE SCALE GENOMIC DNA]</scope>
    <source>
        <strain evidence="10 11">DSM 15707</strain>
    </source>
</reference>